<proteinExistence type="predicted"/>
<dbReference type="AlphaFoldDB" id="A0A6A4SJ92"/>
<name>A0A6A4SJ92_SCOMX</name>
<dbReference type="Proteomes" id="UP000438429">
    <property type="component" value="Unassembled WGS sequence"/>
</dbReference>
<protein>
    <submittedName>
        <fullName evidence="1">Uncharacterized protein</fullName>
    </submittedName>
</protein>
<comment type="caution">
    <text evidence="1">The sequence shown here is derived from an EMBL/GenBank/DDBJ whole genome shotgun (WGS) entry which is preliminary data.</text>
</comment>
<organism evidence="1 2">
    <name type="scientific">Scophthalmus maximus</name>
    <name type="common">Turbot</name>
    <name type="synonym">Psetta maxima</name>
    <dbReference type="NCBI Taxonomy" id="52904"/>
    <lineage>
        <taxon>Eukaryota</taxon>
        <taxon>Metazoa</taxon>
        <taxon>Chordata</taxon>
        <taxon>Craniata</taxon>
        <taxon>Vertebrata</taxon>
        <taxon>Euteleostomi</taxon>
        <taxon>Actinopterygii</taxon>
        <taxon>Neopterygii</taxon>
        <taxon>Teleostei</taxon>
        <taxon>Neoteleostei</taxon>
        <taxon>Acanthomorphata</taxon>
        <taxon>Carangaria</taxon>
        <taxon>Pleuronectiformes</taxon>
        <taxon>Pleuronectoidei</taxon>
        <taxon>Scophthalmidae</taxon>
        <taxon>Scophthalmus</taxon>
    </lineage>
</organism>
<accession>A0A6A4SJ92</accession>
<gene>
    <name evidence="1" type="ORF">F2P81_013014</name>
</gene>
<sequence>MTLIVERGTSLLPQSVEITPAAVRSACGQRSRLSVPRTCVLLSVAPGGAAAAAAAAEERVLDCATWTGGALPIDTRTVLRTWIAESTAPTQESKDRTIAPLPRTALRCLALCAARNIDLAEEPCVLFESPGCCVWE</sequence>
<dbReference type="EMBL" id="VEVO01000011">
    <property type="protein sequence ID" value="KAF0035256.1"/>
    <property type="molecule type" value="Genomic_DNA"/>
</dbReference>
<evidence type="ECO:0000313" key="2">
    <source>
        <dbReference type="Proteomes" id="UP000438429"/>
    </source>
</evidence>
<reference evidence="1 2" key="1">
    <citation type="submission" date="2019-06" db="EMBL/GenBank/DDBJ databases">
        <title>Draft genomes of female and male turbot (Scophthalmus maximus).</title>
        <authorList>
            <person name="Xu H."/>
            <person name="Xu X.-W."/>
            <person name="Shao C."/>
            <person name="Chen S."/>
        </authorList>
    </citation>
    <scope>NUCLEOTIDE SEQUENCE [LARGE SCALE GENOMIC DNA]</scope>
    <source>
        <strain evidence="1">Ysfricsl-2016a</strain>
        <tissue evidence="1">Blood</tissue>
    </source>
</reference>
<evidence type="ECO:0000313" key="1">
    <source>
        <dbReference type="EMBL" id="KAF0035256.1"/>
    </source>
</evidence>